<evidence type="ECO:0000256" key="4">
    <source>
        <dbReference type="ARBA" id="ARBA00023163"/>
    </source>
</evidence>
<dbReference type="GO" id="GO:0003677">
    <property type="term" value="F:DNA binding"/>
    <property type="evidence" value="ECO:0007669"/>
    <property type="project" value="InterPro"/>
</dbReference>
<comment type="caution">
    <text evidence="6">The sequence shown here is derived from an EMBL/GenBank/DDBJ whole genome shotgun (WGS) entry which is preliminary data.</text>
</comment>
<dbReference type="InterPro" id="IPR009668">
    <property type="entry name" value="RNA_pol-assoc_fac_A49-like"/>
</dbReference>
<dbReference type="EMBL" id="JAIFRP010000014">
    <property type="protein sequence ID" value="KAK2586264.1"/>
    <property type="molecule type" value="Genomic_DNA"/>
</dbReference>
<accession>A0AAD9VTL4</accession>
<evidence type="ECO:0000313" key="6">
    <source>
        <dbReference type="EMBL" id="KAK2586264.1"/>
    </source>
</evidence>
<dbReference type="Proteomes" id="UP001258017">
    <property type="component" value="Unassembled WGS sequence"/>
</dbReference>
<dbReference type="Pfam" id="PF06870">
    <property type="entry name" value="RNA_pol_I_A49"/>
    <property type="match status" value="1"/>
</dbReference>
<keyword evidence="3" id="KW-0240">DNA-directed RNA polymerase</keyword>
<name>A0AAD9VTL4_9HYME</name>
<evidence type="ECO:0000256" key="5">
    <source>
        <dbReference type="ARBA" id="ARBA00023242"/>
    </source>
</evidence>
<evidence type="ECO:0000256" key="2">
    <source>
        <dbReference type="ARBA" id="ARBA00009430"/>
    </source>
</evidence>
<proteinExistence type="inferred from homology"/>
<dbReference type="GO" id="GO:0005730">
    <property type="term" value="C:nucleolus"/>
    <property type="evidence" value="ECO:0007669"/>
    <property type="project" value="UniProtKB-SubCell"/>
</dbReference>
<keyword evidence="4" id="KW-0804">Transcription</keyword>
<organism evidence="6 7">
    <name type="scientific">Odynerus spinipes</name>
    <dbReference type="NCBI Taxonomy" id="1348599"/>
    <lineage>
        <taxon>Eukaryota</taxon>
        <taxon>Metazoa</taxon>
        <taxon>Ecdysozoa</taxon>
        <taxon>Arthropoda</taxon>
        <taxon>Hexapoda</taxon>
        <taxon>Insecta</taxon>
        <taxon>Pterygota</taxon>
        <taxon>Neoptera</taxon>
        <taxon>Endopterygota</taxon>
        <taxon>Hymenoptera</taxon>
        <taxon>Apocrita</taxon>
        <taxon>Aculeata</taxon>
        <taxon>Vespoidea</taxon>
        <taxon>Vespidae</taxon>
        <taxon>Eumeninae</taxon>
        <taxon>Odynerus</taxon>
    </lineage>
</organism>
<keyword evidence="5" id="KW-0539">Nucleus</keyword>
<reference evidence="6" key="1">
    <citation type="submission" date="2021-08" db="EMBL/GenBank/DDBJ databases">
        <authorList>
            <person name="Misof B."/>
            <person name="Oliver O."/>
            <person name="Podsiadlowski L."/>
            <person name="Donath A."/>
            <person name="Peters R."/>
            <person name="Mayer C."/>
            <person name="Rust J."/>
            <person name="Gunkel S."/>
            <person name="Lesny P."/>
            <person name="Martin S."/>
            <person name="Oeyen J.P."/>
            <person name="Petersen M."/>
            <person name="Panagiotis P."/>
            <person name="Wilbrandt J."/>
            <person name="Tanja T."/>
        </authorList>
    </citation>
    <scope>NUCLEOTIDE SEQUENCE</scope>
    <source>
        <strain evidence="6">GBR_01_08_01A</strain>
        <tissue evidence="6">Thorax + abdomen</tissue>
    </source>
</reference>
<reference evidence="6" key="2">
    <citation type="journal article" date="2023" name="Commun. Biol.">
        <title>Intrasexual cuticular hydrocarbon dimorphism in a wasp sheds light on hydrocarbon biosynthesis genes in Hymenoptera.</title>
        <authorList>
            <person name="Moris V.C."/>
            <person name="Podsiadlowski L."/>
            <person name="Martin S."/>
            <person name="Oeyen J.P."/>
            <person name="Donath A."/>
            <person name="Petersen M."/>
            <person name="Wilbrandt J."/>
            <person name="Misof B."/>
            <person name="Liedtke D."/>
            <person name="Thamm M."/>
            <person name="Scheiner R."/>
            <person name="Schmitt T."/>
            <person name="Niehuis O."/>
        </authorList>
    </citation>
    <scope>NUCLEOTIDE SEQUENCE</scope>
    <source>
        <strain evidence="6">GBR_01_08_01A</strain>
    </source>
</reference>
<evidence type="ECO:0000256" key="1">
    <source>
        <dbReference type="ARBA" id="ARBA00004604"/>
    </source>
</evidence>
<gene>
    <name evidence="6" type="ORF">KPH14_001520</name>
</gene>
<comment type="subcellular location">
    <subcellularLocation>
        <location evidence="1">Nucleus</location>
        <location evidence="1">Nucleolus</location>
    </subcellularLocation>
</comment>
<evidence type="ECO:0000256" key="3">
    <source>
        <dbReference type="ARBA" id="ARBA00022478"/>
    </source>
</evidence>
<dbReference type="PANTHER" id="PTHR14440">
    <property type="entry name" value="DNA-DIRECTED RNA POLYMERASE I SUBUNIT RPA49"/>
    <property type="match status" value="1"/>
</dbReference>
<comment type="similarity">
    <text evidence="2">Belongs to the eukaryotic RPA49/POLR1E RNA polymerase subunit family.</text>
</comment>
<dbReference type="AlphaFoldDB" id="A0AAD9VTL4"/>
<evidence type="ECO:0008006" key="8">
    <source>
        <dbReference type="Google" id="ProtNLM"/>
    </source>
</evidence>
<keyword evidence="7" id="KW-1185">Reference proteome</keyword>
<dbReference type="GO" id="GO:0006351">
    <property type="term" value="P:DNA-templated transcription"/>
    <property type="evidence" value="ECO:0007669"/>
    <property type="project" value="InterPro"/>
</dbReference>
<protein>
    <recommendedName>
        <fullName evidence="8">DNA-directed RNA polymerase I subunit RPA49</fullName>
    </recommendedName>
</protein>
<sequence>MKRLLEGVIDEVIVDPEKVKPIIVNFQNGELKDEEAKKMSCGLFYDQKQDKTLLALSNGQLVYKGYKPDNKQQLTQTMLVLHNKRTGKIRLVQAERWSVSAVLHKPVVDENTNNDVDKIVLLNKQFGSKKVKRRTEQFERMKININAVKEDLEKTVSNIEIDKGDLEVQVPDEYITNIVLPQCNRNATDVRDVYNVDDIVPEKKLETLYEKVEDICNSIEGKSKFFTHALRTLKSDPEHVLKIALLTYIETVGKWINTPIKDVRKRGIEICPYSHEINTHIIDTYSLPSATGRLRPTSMRDKAVIHCLILGLIISNFVLDLELFSTVLNNRVGIRKLTDLAKIIAAVPSKDDKKAICLKLPLPSQAAIIKKRRKKQS</sequence>
<evidence type="ECO:0000313" key="7">
    <source>
        <dbReference type="Proteomes" id="UP001258017"/>
    </source>
</evidence>
<dbReference type="GO" id="GO:0000428">
    <property type="term" value="C:DNA-directed RNA polymerase complex"/>
    <property type="evidence" value="ECO:0007669"/>
    <property type="project" value="UniProtKB-KW"/>
</dbReference>